<dbReference type="SUPFAM" id="SSF54236">
    <property type="entry name" value="Ubiquitin-like"/>
    <property type="match status" value="1"/>
</dbReference>
<comment type="catalytic activity">
    <reaction evidence="10">
        <text>O-phospho-L-seryl-[protein] + H2O = L-seryl-[protein] + phosphate</text>
        <dbReference type="Rhea" id="RHEA:20629"/>
        <dbReference type="Rhea" id="RHEA-COMP:9863"/>
        <dbReference type="Rhea" id="RHEA-COMP:11604"/>
        <dbReference type="ChEBI" id="CHEBI:15377"/>
        <dbReference type="ChEBI" id="CHEBI:29999"/>
        <dbReference type="ChEBI" id="CHEBI:43474"/>
        <dbReference type="ChEBI" id="CHEBI:83421"/>
        <dbReference type="EC" id="3.1.3.16"/>
    </reaction>
</comment>
<keyword evidence="4" id="KW-0479">Metal-binding</keyword>
<dbReference type="InterPro" id="IPR029071">
    <property type="entry name" value="Ubiquitin-like_domsf"/>
</dbReference>
<evidence type="ECO:0000259" key="12">
    <source>
        <dbReference type="PROSITE" id="PS50053"/>
    </source>
</evidence>
<evidence type="ECO:0000256" key="3">
    <source>
        <dbReference type="ARBA" id="ARBA00013081"/>
    </source>
</evidence>
<dbReference type="Gene3D" id="3.40.50.1000">
    <property type="entry name" value="HAD superfamily/HAD-like"/>
    <property type="match status" value="1"/>
</dbReference>
<gene>
    <name evidence="14" type="primary">g5742</name>
    <name evidence="14" type="ORF">VP750_LOCUS4917</name>
</gene>
<evidence type="ECO:0000256" key="6">
    <source>
        <dbReference type="ARBA" id="ARBA00022842"/>
    </source>
</evidence>
<evidence type="ECO:0000256" key="4">
    <source>
        <dbReference type="ARBA" id="ARBA00022723"/>
    </source>
</evidence>
<reference evidence="14 15" key="1">
    <citation type="submission" date="2024-06" db="EMBL/GenBank/DDBJ databases">
        <authorList>
            <person name="Kraege A."/>
            <person name="Thomma B."/>
        </authorList>
    </citation>
    <scope>NUCLEOTIDE SEQUENCE [LARGE SCALE GENOMIC DNA]</scope>
</reference>
<dbReference type="InterPro" id="IPR051658">
    <property type="entry name" value="UBLCP1"/>
</dbReference>
<comment type="catalytic activity">
    <reaction evidence="11">
        <text>O-phospho-L-threonyl-[protein] + H2O = L-threonyl-[protein] + phosphate</text>
        <dbReference type="Rhea" id="RHEA:47004"/>
        <dbReference type="Rhea" id="RHEA-COMP:11060"/>
        <dbReference type="Rhea" id="RHEA-COMP:11605"/>
        <dbReference type="ChEBI" id="CHEBI:15377"/>
        <dbReference type="ChEBI" id="CHEBI:30013"/>
        <dbReference type="ChEBI" id="CHEBI:43474"/>
        <dbReference type="ChEBI" id="CHEBI:61977"/>
        <dbReference type="EC" id="3.1.3.16"/>
    </reaction>
</comment>
<comment type="cofactor">
    <cofactor evidence="1">
        <name>Mg(2+)</name>
        <dbReference type="ChEBI" id="CHEBI:18420"/>
    </cofactor>
</comment>
<evidence type="ECO:0000256" key="5">
    <source>
        <dbReference type="ARBA" id="ARBA00022801"/>
    </source>
</evidence>
<keyword evidence="5" id="KW-0378">Hydrolase</keyword>
<dbReference type="InterPro" id="IPR036412">
    <property type="entry name" value="HAD-like_sf"/>
</dbReference>
<keyword evidence="7" id="KW-0904">Protein phosphatase</keyword>
<dbReference type="SMART" id="SM00213">
    <property type="entry name" value="UBQ"/>
    <property type="match status" value="1"/>
</dbReference>
<accession>A0ABP1FYI2</accession>
<keyword evidence="15" id="KW-1185">Reference proteome</keyword>
<evidence type="ECO:0000256" key="9">
    <source>
        <dbReference type="ARBA" id="ARBA00032039"/>
    </source>
</evidence>
<dbReference type="InterPro" id="IPR023214">
    <property type="entry name" value="HAD_sf"/>
</dbReference>
<feature type="domain" description="Ubiquitin-like" evidence="12">
    <location>
        <begin position="1"/>
        <end position="73"/>
    </location>
</feature>
<protein>
    <recommendedName>
        <fullName evidence="3">protein-serine/threonine phosphatase</fullName>
        <ecNumber evidence="3">3.1.3.16</ecNumber>
    </recommendedName>
    <alternativeName>
        <fullName evidence="9">Nuclear proteasome inhibitor UBLCP1</fullName>
    </alternativeName>
</protein>
<dbReference type="CDD" id="cd01813">
    <property type="entry name" value="Ubl_UBLCP1"/>
    <property type="match status" value="1"/>
</dbReference>
<dbReference type="Pfam" id="PF03031">
    <property type="entry name" value="NIF"/>
    <property type="match status" value="1"/>
</dbReference>
<proteinExistence type="predicted"/>
<evidence type="ECO:0000313" key="15">
    <source>
        <dbReference type="Proteomes" id="UP001497392"/>
    </source>
</evidence>
<dbReference type="Gene3D" id="3.10.20.90">
    <property type="entry name" value="Phosphatidylinositol 3-kinase Catalytic Subunit, Chain A, domain 1"/>
    <property type="match status" value="1"/>
</dbReference>
<dbReference type="PANTHER" id="PTHR48493">
    <property type="entry name" value="UBIQUITIN-LIKE DOMAIN-CONTAINING CTD PHOSPHATASE 1"/>
    <property type="match status" value="1"/>
</dbReference>
<keyword evidence="6" id="KW-0460">Magnesium</keyword>
<dbReference type="PROSITE" id="PS50053">
    <property type="entry name" value="UBIQUITIN_2"/>
    <property type="match status" value="1"/>
</dbReference>
<dbReference type="InterPro" id="IPR004274">
    <property type="entry name" value="FCP1_dom"/>
</dbReference>
<dbReference type="Proteomes" id="UP001497392">
    <property type="component" value="Unassembled WGS sequence"/>
</dbReference>
<dbReference type="SUPFAM" id="SSF56784">
    <property type="entry name" value="HAD-like"/>
    <property type="match status" value="1"/>
</dbReference>
<evidence type="ECO:0000259" key="13">
    <source>
        <dbReference type="PROSITE" id="PS50969"/>
    </source>
</evidence>
<organism evidence="14 15">
    <name type="scientific">Coccomyxa viridis</name>
    <dbReference type="NCBI Taxonomy" id="1274662"/>
    <lineage>
        <taxon>Eukaryota</taxon>
        <taxon>Viridiplantae</taxon>
        <taxon>Chlorophyta</taxon>
        <taxon>core chlorophytes</taxon>
        <taxon>Trebouxiophyceae</taxon>
        <taxon>Trebouxiophyceae incertae sedis</taxon>
        <taxon>Coccomyxaceae</taxon>
        <taxon>Coccomyxa</taxon>
    </lineage>
</organism>
<evidence type="ECO:0000256" key="2">
    <source>
        <dbReference type="ARBA" id="ARBA00004123"/>
    </source>
</evidence>
<comment type="subcellular location">
    <subcellularLocation>
        <location evidence="2">Nucleus</location>
    </subcellularLocation>
</comment>
<dbReference type="NCBIfam" id="TIGR02245">
    <property type="entry name" value="HAD_IIID1"/>
    <property type="match status" value="1"/>
</dbReference>
<evidence type="ECO:0000313" key="14">
    <source>
        <dbReference type="EMBL" id="CAL5223258.1"/>
    </source>
</evidence>
<evidence type="ECO:0000256" key="1">
    <source>
        <dbReference type="ARBA" id="ARBA00001946"/>
    </source>
</evidence>
<dbReference type="EC" id="3.1.3.16" evidence="3"/>
<dbReference type="PANTHER" id="PTHR48493:SF1">
    <property type="entry name" value="UBIQUITIN-LIKE DOMAIN-CONTAINING CTD PHOSPHATASE 1"/>
    <property type="match status" value="1"/>
</dbReference>
<sequence>MELTIRWSSKEIPIKYADDDTVATLKRKIQEETRVQPKRQKIMGLKAKGGKMAGDDTPLRDLVIKPGAKLMMLGTPEEETAQLDAQAEIAPHIQDDFDIAEDTLQALDVKDNPEFQERLRKRIRNAKIKTINPPRPGKKVVVLDIDYTIFDLNSTAEHPHELARPHLHEFLTAVYPHYDIVIWSATSMKWIEIKMRELGVSTHSGYKLAAFMDNTAMVTVHTAQRGVFDCKPLPVLWGRFPEYTPDNTIMFDDLRRNYVFNPQNGLVIRPYRKAHINRTLDKELLYLKIYLLKIAHLDSLAGLQHKKWERYIAEDLRLTRDTQ</sequence>
<keyword evidence="8" id="KW-0539">Nucleus</keyword>
<dbReference type="InterPro" id="IPR000626">
    <property type="entry name" value="Ubiquitin-like_dom"/>
</dbReference>
<evidence type="ECO:0000256" key="8">
    <source>
        <dbReference type="ARBA" id="ARBA00023242"/>
    </source>
</evidence>
<name>A0ABP1FYI2_9CHLO</name>
<feature type="domain" description="FCP1 homology" evidence="13">
    <location>
        <begin position="134"/>
        <end position="294"/>
    </location>
</feature>
<dbReference type="SMART" id="SM00577">
    <property type="entry name" value="CPDc"/>
    <property type="match status" value="1"/>
</dbReference>
<evidence type="ECO:0000256" key="10">
    <source>
        <dbReference type="ARBA" id="ARBA00047761"/>
    </source>
</evidence>
<dbReference type="EMBL" id="CAXHTA020000008">
    <property type="protein sequence ID" value="CAL5223258.1"/>
    <property type="molecule type" value="Genomic_DNA"/>
</dbReference>
<dbReference type="PROSITE" id="PS50969">
    <property type="entry name" value="FCP1"/>
    <property type="match status" value="1"/>
</dbReference>
<dbReference type="InterPro" id="IPR011943">
    <property type="entry name" value="HAD-SF_hydro_IIID"/>
</dbReference>
<evidence type="ECO:0000256" key="11">
    <source>
        <dbReference type="ARBA" id="ARBA00048336"/>
    </source>
</evidence>
<comment type="caution">
    <text evidence="14">The sequence shown here is derived from an EMBL/GenBank/DDBJ whole genome shotgun (WGS) entry which is preliminary data.</text>
</comment>
<evidence type="ECO:0000256" key="7">
    <source>
        <dbReference type="ARBA" id="ARBA00022912"/>
    </source>
</evidence>
<dbReference type="Pfam" id="PF00240">
    <property type="entry name" value="ubiquitin"/>
    <property type="match status" value="1"/>
</dbReference>